<dbReference type="InterPro" id="IPR045258">
    <property type="entry name" value="ACAP1/2/3-like"/>
</dbReference>
<evidence type="ECO:0000256" key="4">
    <source>
        <dbReference type="ARBA" id="ARBA00022771"/>
    </source>
</evidence>
<dbReference type="PROSITE" id="PS50088">
    <property type="entry name" value="ANK_REPEAT"/>
    <property type="match status" value="2"/>
</dbReference>
<dbReference type="GO" id="GO:0005096">
    <property type="term" value="F:GTPase activator activity"/>
    <property type="evidence" value="ECO:0007669"/>
    <property type="project" value="UniProtKB-KW"/>
</dbReference>
<dbReference type="CDD" id="cd07606">
    <property type="entry name" value="BAR_SFC_plant"/>
    <property type="match status" value="1"/>
</dbReference>
<dbReference type="FunFam" id="1.10.220.150:FF:000019">
    <property type="entry name" value="ADP-ribosylation factor GTPase-activating protein AGD1"/>
    <property type="match status" value="1"/>
</dbReference>
<feature type="domain" description="PH" evidence="9">
    <location>
        <begin position="291"/>
        <end position="429"/>
    </location>
</feature>
<keyword evidence="3" id="KW-0677">Repeat</keyword>
<dbReference type="InterPro" id="IPR027267">
    <property type="entry name" value="AH/BAR_dom_sf"/>
</dbReference>
<dbReference type="SMART" id="SM00248">
    <property type="entry name" value="ANK"/>
    <property type="match status" value="2"/>
</dbReference>
<dbReference type="Pfam" id="PF16746">
    <property type="entry name" value="BAR_3"/>
    <property type="match status" value="1"/>
</dbReference>
<dbReference type="GO" id="GO:0005737">
    <property type="term" value="C:cytoplasm"/>
    <property type="evidence" value="ECO:0007669"/>
    <property type="project" value="InterPro"/>
</dbReference>
<dbReference type="SUPFAM" id="SSF50729">
    <property type="entry name" value="PH domain-like"/>
    <property type="match status" value="1"/>
</dbReference>
<evidence type="ECO:0000259" key="9">
    <source>
        <dbReference type="PROSITE" id="PS50003"/>
    </source>
</evidence>
<gene>
    <name evidence="11" type="ORF">M6B38_375180</name>
</gene>
<dbReference type="InterPro" id="IPR001849">
    <property type="entry name" value="PH_domain"/>
</dbReference>
<keyword evidence="5" id="KW-0862">Zinc</keyword>
<dbReference type="InterPro" id="IPR001164">
    <property type="entry name" value="ArfGAP_dom"/>
</dbReference>
<evidence type="ECO:0000256" key="2">
    <source>
        <dbReference type="ARBA" id="ARBA00022723"/>
    </source>
</evidence>
<dbReference type="InterPro" id="IPR035670">
    <property type="entry name" value="AGD1/2/3/4_BAR_plant"/>
</dbReference>
<dbReference type="GO" id="GO:0008270">
    <property type="term" value="F:zinc ion binding"/>
    <property type="evidence" value="ECO:0007669"/>
    <property type="project" value="UniProtKB-KW"/>
</dbReference>
<dbReference type="AlphaFoldDB" id="A0AAX6GBX0"/>
<evidence type="ECO:0000256" key="6">
    <source>
        <dbReference type="ARBA" id="ARBA00023054"/>
    </source>
</evidence>
<evidence type="ECO:0000259" key="10">
    <source>
        <dbReference type="PROSITE" id="PS50115"/>
    </source>
</evidence>
<dbReference type="Gene3D" id="1.10.220.150">
    <property type="entry name" value="Arf GTPase activating protein"/>
    <property type="match status" value="1"/>
</dbReference>
<name>A0AAX6GBX0_IRIPA</name>
<dbReference type="PROSITE" id="PS50115">
    <property type="entry name" value="ARFGAP"/>
    <property type="match status" value="1"/>
</dbReference>
<dbReference type="Gene3D" id="1.25.40.20">
    <property type="entry name" value="Ankyrin repeat-containing domain"/>
    <property type="match status" value="1"/>
</dbReference>
<feature type="domain" description="Arf-GAP" evidence="10">
    <location>
        <begin position="500"/>
        <end position="644"/>
    </location>
</feature>
<keyword evidence="12" id="KW-1185">Reference proteome</keyword>
<dbReference type="EMBL" id="JANAVB010021596">
    <property type="protein sequence ID" value="KAJ6825731.1"/>
    <property type="molecule type" value="Genomic_DNA"/>
</dbReference>
<dbReference type="PANTHER" id="PTHR23180">
    <property type="entry name" value="CENTAURIN/ARF"/>
    <property type="match status" value="1"/>
</dbReference>
<keyword evidence="6" id="KW-0175">Coiled coil</keyword>
<organism evidence="11 12">
    <name type="scientific">Iris pallida</name>
    <name type="common">Sweet iris</name>
    <dbReference type="NCBI Taxonomy" id="29817"/>
    <lineage>
        <taxon>Eukaryota</taxon>
        <taxon>Viridiplantae</taxon>
        <taxon>Streptophyta</taxon>
        <taxon>Embryophyta</taxon>
        <taxon>Tracheophyta</taxon>
        <taxon>Spermatophyta</taxon>
        <taxon>Magnoliopsida</taxon>
        <taxon>Liliopsida</taxon>
        <taxon>Asparagales</taxon>
        <taxon>Iridaceae</taxon>
        <taxon>Iridoideae</taxon>
        <taxon>Irideae</taxon>
        <taxon>Iris</taxon>
    </lineage>
</organism>
<dbReference type="SUPFAM" id="SSF103657">
    <property type="entry name" value="BAR/IMD domain-like"/>
    <property type="match status" value="1"/>
</dbReference>
<keyword evidence="1" id="KW-0343">GTPase activation</keyword>
<dbReference type="InterPro" id="IPR036770">
    <property type="entry name" value="Ankyrin_rpt-contain_sf"/>
</dbReference>
<dbReference type="PROSITE" id="PS50297">
    <property type="entry name" value="ANK_REP_REGION"/>
    <property type="match status" value="2"/>
</dbReference>
<dbReference type="PRINTS" id="PR00405">
    <property type="entry name" value="REVINTRACTNG"/>
</dbReference>
<dbReference type="Proteomes" id="UP001140949">
    <property type="component" value="Unassembled WGS sequence"/>
</dbReference>
<dbReference type="SMART" id="SM00721">
    <property type="entry name" value="BAR"/>
    <property type="match status" value="1"/>
</dbReference>
<reference evidence="11" key="2">
    <citation type="submission" date="2023-04" db="EMBL/GenBank/DDBJ databases">
        <authorList>
            <person name="Bruccoleri R.E."/>
            <person name="Oakeley E.J."/>
            <person name="Faust A.-M."/>
            <person name="Dessus-Babus S."/>
            <person name="Altorfer M."/>
            <person name="Burckhardt D."/>
            <person name="Oertli M."/>
            <person name="Naumann U."/>
            <person name="Petersen F."/>
            <person name="Wong J."/>
        </authorList>
    </citation>
    <scope>NUCLEOTIDE SEQUENCE</scope>
    <source>
        <strain evidence="11">GSM-AAB239-AS_SAM_17_03QT</strain>
        <tissue evidence="11">Leaf</tissue>
    </source>
</reference>
<evidence type="ECO:0000256" key="1">
    <source>
        <dbReference type="ARBA" id="ARBA00022468"/>
    </source>
</evidence>
<evidence type="ECO:0000256" key="5">
    <source>
        <dbReference type="ARBA" id="ARBA00022833"/>
    </source>
</evidence>
<dbReference type="Gene3D" id="2.30.29.30">
    <property type="entry name" value="Pleckstrin-homology domain (PH domain)/Phosphotyrosine-binding domain (PTB)"/>
    <property type="match status" value="1"/>
</dbReference>
<dbReference type="Pfam" id="PF00169">
    <property type="entry name" value="PH"/>
    <property type="match status" value="1"/>
</dbReference>
<dbReference type="SUPFAM" id="SSF48403">
    <property type="entry name" value="Ankyrin repeat"/>
    <property type="match status" value="1"/>
</dbReference>
<dbReference type="Pfam" id="PF12796">
    <property type="entry name" value="Ank_2"/>
    <property type="match status" value="1"/>
</dbReference>
<dbReference type="PANTHER" id="PTHR23180:SF160">
    <property type="entry name" value="ADP-RIBOSYLATION FACTOR GTPASE-ACTIVATING PROTEIN EFFECTOR PROTEIN 1"/>
    <property type="match status" value="1"/>
</dbReference>
<dbReference type="CDD" id="cd13250">
    <property type="entry name" value="PH_ACAP"/>
    <property type="match status" value="1"/>
</dbReference>
<dbReference type="Gene3D" id="1.20.1270.60">
    <property type="entry name" value="Arfaptin homology (AH) domain/BAR domain"/>
    <property type="match status" value="1"/>
</dbReference>
<reference evidence="11" key="1">
    <citation type="journal article" date="2023" name="GigaByte">
        <title>Genome assembly of the bearded iris, Iris pallida Lam.</title>
        <authorList>
            <person name="Bruccoleri R.E."/>
            <person name="Oakeley E.J."/>
            <person name="Faust A.M.E."/>
            <person name="Altorfer M."/>
            <person name="Dessus-Babus S."/>
            <person name="Burckhardt D."/>
            <person name="Oertli M."/>
            <person name="Naumann U."/>
            <person name="Petersen F."/>
            <person name="Wong J."/>
        </authorList>
    </citation>
    <scope>NUCLEOTIDE SEQUENCE</scope>
    <source>
        <strain evidence="11">GSM-AAB239-AS_SAM_17_03QT</strain>
    </source>
</reference>
<evidence type="ECO:0000313" key="12">
    <source>
        <dbReference type="Proteomes" id="UP001140949"/>
    </source>
</evidence>
<comment type="caution">
    <text evidence="11">The sequence shown here is derived from an EMBL/GenBank/DDBJ whole genome shotgun (WGS) entry which is preliminary data.</text>
</comment>
<accession>A0AAX6GBX0</accession>
<feature type="repeat" description="ANK" evidence="7">
    <location>
        <begin position="776"/>
        <end position="808"/>
    </location>
</feature>
<evidence type="ECO:0000256" key="7">
    <source>
        <dbReference type="PROSITE-ProRule" id="PRU00023"/>
    </source>
</evidence>
<dbReference type="PROSITE" id="PS50003">
    <property type="entry name" value="PH_DOMAIN"/>
    <property type="match status" value="1"/>
</dbReference>
<evidence type="ECO:0000256" key="8">
    <source>
        <dbReference type="PROSITE-ProRule" id="PRU00288"/>
    </source>
</evidence>
<feature type="repeat" description="ANK" evidence="7">
    <location>
        <begin position="743"/>
        <end position="775"/>
    </location>
</feature>
<dbReference type="InterPro" id="IPR038508">
    <property type="entry name" value="ArfGAP_dom_sf"/>
</dbReference>
<dbReference type="InterPro" id="IPR037278">
    <property type="entry name" value="ARFGAP/RecO"/>
</dbReference>
<dbReference type="InterPro" id="IPR004148">
    <property type="entry name" value="BAR_dom"/>
</dbReference>
<dbReference type="SUPFAM" id="SSF57863">
    <property type="entry name" value="ArfGap/RecO-like zinc finger"/>
    <property type="match status" value="1"/>
</dbReference>
<dbReference type="Pfam" id="PF01412">
    <property type="entry name" value="ArfGap"/>
    <property type="match status" value="1"/>
</dbReference>
<dbReference type="SMART" id="SM00105">
    <property type="entry name" value="ArfGap"/>
    <property type="match status" value="1"/>
</dbReference>
<evidence type="ECO:0000313" key="11">
    <source>
        <dbReference type="EMBL" id="KAJ6825731.1"/>
    </source>
</evidence>
<dbReference type="CDD" id="cd08204">
    <property type="entry name" value="ArfGap"/>
    <property type="match status" value="1"/>
</dbReference>
<proteinExistence type="predicted"/>
<keyword evidence="7" id="KW-0040">ANK repeat</keyword>
<dbReference type="InterPro" id="IPR002110">
    <property type="entry name" value="Ankyrin_rpt"/>
</dbReference>
<dbReference type="SMART" id="SM00233">
    <property type="entry name" value="PH"/>
    <property type="match status" value="1"/>
</dbReference>
<dbReference type="InterPro" id="IPR011993">
    <property type="entry name" value="PH-like_dom_sf"/>
</dbReference>
<evidence type="ECO:0000256" key="3">
    <source>
        <dbReference type="ARBA" id="ARBA00022737"/>
    </source>
</evidence>
<keyword evidence="2" id="KW-0479">Metal-binding</keyword>
<keyword evidence="4 8" id="KW-0863">Zinc-finger</keyword>
<sequence length="837" mass="93998">MHFARLDDSPMFRKQIQSLEEGAESLRDKCLKFYKGCRRYTEGLGEAYDGDIAFASSLETFGGGHNDPISVAFGGPVMTKFTIALREIGTYKEVLRSQVEHILNDRLLQFVDTDLHDVKDARKRFDKACLVYDQARERYLSLKKGTRADVVTVLEDELNSARSSFEQARFSLITALSNIEAKKRFEFLEAVSGTMDAHLRYFKQGYDLMHQMEPYIHQVLGYAQQSRERANCEQASLLERMQEFKRQIDRESRYTNGSLDSPNGDGILAVGRSSHKVIEAVMLTAARGKVETIRQGYLSKRSSNLRGDWKRRFFVLDSRGMLYYYRKQLSRTSGAGSHNSSHRGHSSSEHGSGLFGRWFSSHYHGGVHDEKAVARHTVNLLTSTIKVDADQSDLRFCFRIISPTKNYTLQAESAMDQMDWIEKITGVISSLLSAQSPEQPLPSPSSSGHYRVASESSISSSSDFDHLAVEEFSTERSFGTGHFERTSRTSQQFRFNLKHEKPIEMLRKVCGNHICADCGASEPDWASLNLGILVCIECSGVHRNLGVHISKVRSLTLDVRVWEPSVISLFESIGNTFANSVWEECLPSTSNGNMEDDTSFCMINQKDHISMRKPKHNDPISVKEKFIQAKYAEKIFIHKPLAAQSYQLVAQEMWDSVRANNKKAVYHHIVTLNADVNAVYCQTSLDGSLTLGKAMLLQEPPRMLDRHVSNAIGDSQRKAASSIGSCSPVSTTEDTSEMDECHEGWSFLHLACQTADIGMIELLLQYGANVNSTDLRGMTPLHHCVLKGRQAFAKLLLTRGAKAHAVDKDGKTPAQYAIESGTIDDEEVILLLEDTKR</sequence>
<protein>
    <submittedName>
        <fullName evidence="11">ADP-ribosylation factor GTPase-activating protein AGD3</fullName>
    </submittedName>
</protein>